<dbReference type="Pfam" id="PF00480">
    <property type="entry name" value="ROK"/>
    <property type="match status" value="2"/>
</dbReference>
<organism evidence="3 4">
    <name type="scientific">Subtercola lobariae</name>
    <dbReference type="NCBI Taxonomy" id="1588641"/>
    <lineage>
        <taxon>Bacteria</taxon>
        <taxon>Bacillati</taxon>
        <taxon>Actinomycetota</taxon>
        <taxon>Actinomycetes</taxon>
        <taxon>Micrococcales</taxon>
        <taxon>Microbacteriaceae</taxon>
        <taxon>Subtercola</taxon>
    </lineage>
</organism>
<sequence>MRIGIDIGGTKTDAVVISDDGSIIERIRLVTGFGADAVVQSAVDAIELLLERTGLRLGDVRSVGIGIPGTVDSTSGHVSHAVNLGFDTLDLGDALEERLSVRVRVENDVKAAALGAYSLIGASRAASPGLSRIPGPATHADTDTSTSTSTGTGTGTGESRHSETDQAPPSMAYLNLGTGLAAGIVLNGELWRGSWGAAGEIGHIPIDPSGALCPCGQRGCLETVASGSGIARQWQTDDPKPAQSLFAAADAGDPHAADIRSWFIDGIASAVRILVLTVDVDTVVIGGGLSNLGAPLLDAVTEVLAEWAESSPFIASLDLGRRVELLPEGFPAAAVGAALVGVTPPASPSTPTLVPTSEATA</sequence>
<proteinExistence type="inferred from homology"/>
<protein>
    <submittedName>
        <fullName evidence="3">N-acetylglucosamine kinase</fullName>
    </submittedName>
</protein>
<dbReference type="PANTHER" id="PTHR18964">
    <property type="entry name" value="ROK (REPRESSOR, ORF, KINASE) FAMILY"/>
    <property type="match status" value="1"/>
</dbReference>
<dbReference type="InterPro" id="IPR043129">
    <property type="entry name" value="ATPase_NBD"/>
</dbReference>
<dbReference type="PANTHER" id="PTHR18964:SF169">
    <property type="entry name" value="N-ACETYLMANNOSAMINE KINASE"/>
    <property type="match status" value="1"/>
</dbReference>
<evidence type="ECO:0000313" key="3">
    <source>
        <dbReference type="EMBL" id="GGF29473.1"/>
    </source>
</evidence>
<keyword evidence="4" id="KW-1185">Reference proteome</keyword>
<keyword evidence="3" id="KW-0808">Transferase</keyword>
<reference evidence="3 4" key="1">
    <citation type="journal article" date="2014" name="Int. J. Syst. Evol. Microbiol.">
        <title>Complete genome sequence of Corynebacterium casei LMG S-19264T (=DSM 44701T), isolated from a smear-ripened cheese.</title>
        <authorList>
            <consortium name="US DOE Joint Genome Institute (JGI-PGF)"/>
            <person name="Walter F."/>
            <person name="Albersmeier A."/>
            <person name="Kalinowski J."/>
            <person name="Ruckert C."/>
        </authorList>
    </citation>
    <scope>NUCLEOTIDE SEQUENCE [LARGE SCALE GENOMIC DNA]</scope>
    <source>
        <strain evidence="3 4">CGMCC 1.12976</strain>
    </source>
</reference>
<dbReference type="InterPro" id="IPR000600">
    <property type="entry name" value="ROK"/>
</dbReference>
<gene>
    <name evidence="3" type="primary">nagK</name>
    <name evidence="3" type="ORF">GCM10011399_23300</name>
</gene>
<dbReference type="AlphaFoldDB" id="A0A917B7A9"/>
<dbReference type="Proteomes" id="UP000598775">
    <property type="component" value="Unassembled WGS sequence"/>
</dbReference>
<comment type="similarity">
    <text evidence="1">Belongs to the ROK (NagC/XylR) family.</text>
</comment>
<evidence type="ECO:0000256" key="1">
    <source>
        <dbReference type="ARBA" id="ARBA00006479"/>
    </source>
</evidence>
<feature type="compositionally biased region" description="Low complexity" evidence="2">
    <location>
        <begin position="137"/>
        <end position="151"/>
    </location>
</feature>
<dbReference type="GO" id="GO:0016301">
    <property type="term" value="F:kinase activity"/>
    <property type="evidence" value="ECO:0007669"/>
    <property type="project" value="UniProtKB-KW"/>
</dbReference>
<name>A0A917B7A9_9MICO</name>
<feature type="region of interest" description="Disordered" evidence="2">
    <location>
        <begin position="130"/>
        <end position="170"/>
    </location>
</feature>
<evidence type="ECO:0000256" key="2">
    <source>
        <dbReference type="SAM" id="MobiDB-lite"/>
    </source>
</evidence>
<dbReference type="SUPFAM" id="SSF53067">
    <property type="entry name" value="Actin-like ATPase domain"/>
    <property type="match status" value="1"/>
</dbReference>
<comment type="caution">
    <text evidence="3">The sequence shown here is derived from an EMBL/GenBank/DDBJ whole genome shotgun (WGS) entry which is preliminary data.</text>
</comment>
<dbReference type="Gene3D" id="3.30.420.40">
    <property type="match status" value="2"/>
</dbReference>
<evidence type="ECO:0000313" key="4">
    <source>
        <dbReference type="Proteomes" id="UP000598775"/>
    </source>
</evidence>
<dbReference type="EMBL" id="BMGP01000004">
    <property type="protein sequence ID" value="GGF29473.1"/>
    <property type="molecule type" value="Genomic_DNA"/>
</dbReference>
<accession>A0A917B7A9</accession>
<dbReference type="RefSeq" id="WP_203585987.1">
    <property type="nucleotide sequence ID" value="NZ_BMGP01000004.1"/>
</dbReference>
<keyword evidence="3" id="KW-0418">Kinase</keyword>